<reference evidence="8" key="1">
    <citation type="submission" date="2013-03" db="EMBL/GenBank/DDBJ databases">
        <title>Draft genome sequence of the hydrogen-ethanol-producing anaerobic alkalithermophilic Caloramator celere.</title>
        <authorList>
            <person name="Ciranna A."/>
            <person name="Larjo A."/>
            <person name="Kivisto A."/>
            <person name="Santala V."/>
            <person name="Roos C."/>
            <person name="Karp M."/>
        </authorList>
    </citation>
    <scope>NUCLEOTIDE SEQUENCE [LARGE SCALE GENOMIC DNA]</scope>
    <source>
        <strain evidence="8">DSM 8682</strain>
    </source>
</reference>
<keyword evidence="3 5" id="KW-0777">Teichoic acid biosynthesis</keyword>
<comment type="catalytic activity">
    <reaction evidence="5">
        <text>UDP-N-acetyl-alpha-D-mannosamine + N-acetyl-alpha-D-glucosaminyl-di-trans,octa-cis-undecaprenyl diphosphate = N-acetyl-beta-D-mannosaminyl-(1-&gt;4)-N-acetyl-alpha-D-glucosaminyl di-trans,octa-cis-undecaprenyl diphosphate + UDP + H(+)</text>
        <dbReference type="Rhea" id="RHEA:16053"/>
        <dbReference type="ChEBI" id="CHEBI:15378"/>
        <dbReference type="ChEBI" id="CHEBI:58223"/>
        <dbReference type="ChEBI" id="CHEBI:62959"/>
        <dbReference type="ChEBI" id="CHEBI:68623"/>
        <dbReference type="ChEBI" id="CHEBI:132210"/>
        <dbReference type="EC" id="2.4.1.187"/>
    </reaction>
</comment>
<dbReference type="CDD" id="cd03801">
    <property type="entry name" value="GT4_PimA-like"/>
    <property type="match status" value="1"/>
</dbReference>
<dbReference type="Pfam" id="PF03808">
    <property type="entry name" value="Glyco_tran_WecG"/>
    <property type="match status" value="1"/>
</dbReference>
<comment type="similarity">
    <text evidence="5">Belongs to the glycosyltransferase 26 family. TagA/TarA subfamily.</text>
</comment>
<keyword evidence="2 5" id="KW-0808">Transferase</keyword>
<proteinExistence type="inferred from homology"/>
<name>R7RNI1_9CLOT</name>
<accession>R7RNI1</accession>
<evidence type="ECO:0000256" key="3">
    <source>
        <dbReference type="ARBA" id="ARBA00022944"/>
    </source>
</evidence>
<evidence type="ECO:0000256" key="5">
    <source>
        <dbReference type="HAMAP-Rule" id="MF_02070"/>
    </source>
</evidence>
<dbReference type="InterPro" id="IPR028098">
    <property type="entry name" value="Glyco_trans_4-like_N"/>
</dbReference>
<organism evidence="8 9">
    <name type="scientific">Thermobrachium celere DSM 8682</name>
    <dbReference type="NCBI Taxonomy" id="941824"/>
    <lineage>
        <taxon>Bacteria</taxon>
        <taxon>Bacillati</taxon>
        <taxon>Bacillota</taxon>
        <taxon>Clostridia</taxon>
        <taxon>Eubacteriales</taxon>
        <taxon>Clostridiaceae</taxon>
        <taxon>Thermobrachium</taxon>
    </lineage>
</organism>
<feature type="domain" description="Glycosyltransferase subfamily 4-like N-terminal" evidence="7">
    <location>
        <begin position="13"/>
        <end position="172"/>
    </location>
</feature>
<dbReference type="InterPro" id="IPR001296">
    <property type="entry name" value="Glyco_trans_1"/>
</dbReference>
<dbReference type="Gene3D" id="3.40.50.2000">
    <property type="entry name" value="Glycogen Phosphorylase B"/>
    <property type="match status" value="2"/>
</dbReference>
<dbReference type="GO" id="GO:0047244">
    <property type="term" value="F:N-acetylglucosaminyldiphosphoundecaprenol N-acetyl-beta-D-mannosaminyltransferase activity"/>
    <property type="evidence" value="ECO:0007669"/>
    <property type="project" value="UniProtKB-UniRule"/>
</dbReference>
<dbReference type="RefSeq" id="WP_018661189.1">
    <property type="nucleotide sequence ID" value="NZ_HF952018.1"/>
</dbReference>
<dbReference type="eggNOG" id="COG0438">
    <property type="taxonomic scope" value="Bacteria"/>
</dbReference>
<dbReference type="GO" id="GO:0071555">
    <property type="term" value="P:cell wall organization"/>
    <property type="evidence" value="ECO:0007669"/>
    <property type="project" value="UniProtKB-KW"/>
</dbReference>
<evidence type="ECO:0000313" key="9">
    <source>
        <dbReference type="Proteomes" id="UP000014923"/>
    </source>
</evidence>
<dbReference type="eggNOG" id="COG1922">
    <property type="taxonomic scope" value="Bacteria"/>
</dbReference>
<evidence type="ECO:0000256" key="1">
    <source>
        <dbReference type="ARBA" id="ARBA00022676"/>
    </source>
</evidence>
<evidence type="ECO:0000256" key="2">
    <source>
        <dbReference type="ARBA" id="ARBA00022679"/>
    </source>
</evidence>
<dbReference type="InterPro" id="IPR034714">
    <property type="entry name" value="TagA_TarA"/>
</dbReference>
<dbReference type="AlphaFoldDB" id="R7RNI1"/>
<evidence type="ECO:0000259" key="6">
    <source>
        <dbReference type="Pfam" id="PF00534"/>
    </source>
</evidence>
<evidence type="ECO:0000256" key="4">
    <source>
        <dbReference type="ARBA" id="ARBA00023316"/>
    </source>
</evidence>
<dbReference type="EC" id="2.4.1.187" evidence="5"/>
<gene>
    <name evidence="8" type="ORF">TCEL_01666</name>
</gene>
<dbReference type="CDD" id="cd06533">
    <property type="entry name" value="Glyco_transf_WecG_TagA"/>
    <property type="match status" value="1"/>
</dbReference>
<keyword evidence="1 5" id="KW-0328">Glycosyltransferase</keyword>
<dbReference type="GO" id="GO:0019350">
    <property type="term" value="P:teichoic acid biosynthetic process"/>
    <property type="evidence" value="ECO:0007669"/>
    <property type="project" value="UniProtKB-UniRule"/>
</dbReference>
<dbReference type="Proteomes" id="UP000014923">
    <property type="component" value="Unassembled WGS sequence"/>
</dbReference>
<dbReference type="InterPro" id="IPR004629">
    <property type="entry name" value="WecG_TagA_CpsF"/>
</dbReference>
<dbReference type="PANTHER" id="PTHR34136:SF1">
    <property type="entry name" value="UDP-N-ACETYL-D-MANNOSAMINURONIC ACID TRANSFERASE"/>
    <property type="match status" value="1"/>
</dbReference>
<sequence>MRVLHIISGGEKGGSKVHLLTLSLEFKRRGIDSTIVCFLEGDLYREAKELGLDIVLIKQNKRFDLSVVDKICELCKEKKIDIINCHGGRANFIGYFLKKRYSALYVTTIHSDYLQDYRGNKYKTLVYSNINRYVLKMFDGYIAVSNSFKDMLIDRGFEREKIYVVYNGIDFDKKLDFDKNEILNKYGIHGYDAYITMIARMHPIKGHSILLEAAKKVVDRGFNPLFILVGDGPIMDEVKNKAYELGLRNNILFTGFKKPDEYIYISDFTLLTSYSESFPLVVLESAKYNKTVVASNVGGVKEIIIDRENGLLFEPGDVDGLFHDIIYLIENKDIAYILGQRLYKHASSKFSIKNMAEQYLSAYEEFLNKERDLMYIERYFGVEVCAIDMEEALKEVDEIIKDKKLSFVVAINPEKIMKAKEDEDLRSLLNSARLKIPDGVGVLIASRLKGGKIRKRVTGIDLMQNICKRAAEKGYRVFLLGAKPGVAEKAAEILKERYKGLDIVGVRDGYFESEDEVIEYIKSKTPDVLFVAMGSPKQELFIKRNMERLGVPLLMGVGGSYDVICGNIKRAPKWMQSLGLEWMYRLIKEPWRYKRMMVLPKFLFEVILKEKKGEGNDKAE</sequence>
<dbReference type="PANTHER" id="PTHR34136">
    <property type="match status" value="1"/>
</dbReference>
<dbReference type="UniPathway" id="UPA00632"/>
<dbReference type="SUPFAM" id="SSF53756">
    <property type="entry name" value="UDP-Glycosyltransferase/glycogen phosphorylase"/>
    <property type="match status" value="1"/>
</dbReference>
<dbReference type="Pfam" id="PF13439">
    <property type="entry name" value="Glyco_transf_4"/>
    <property type="match status" value="1"/>
</dbReference>
<keyword evidence="9" id="KW-1185">Reference proteome</keyword>
<comment type="function">
    <text evidence="5">Catalyzes the conversion of GlcNAc-PP-undecaprenol into ManNAc-GlcNAc-PP-undecaprenol, the first committed lipid intermediate in the de novo synthesis of teichoic acid.</text>
</comment>
<comment type="pathway">
    <text evidence="5">Cell wall biogenesis; teichoic acid biosynthesis.</text>
</comment>
<dbReference type="NCBIfam" id="TIGR00696">
    <property type="entry name" value="wecG_tagA_cpsF"/>
    <property type="match status" value="1"/>
</dbReference>
<dbReference type="EMBL" id="CAVN010000090">
    <property type="protein sequence ID" value="CDF57752.1"/>
    <property type="molecule type" value="Genomic_DNA"/>
</dbReference>
<dbReference type="Pfam" id="PF00534">
    <property type="entry name" value="Glycos_transf_1"/>
    <property type="match status" value="1"/>
</dbReference>
<keyword evidence="4 5" id="KW-0961">Cell wall biogenesis/degradation</keyword>
<comment type="caution">
    <text evidence="8">The sequence shown here is derived from an EMBL/GenBank/DDBJ whole genome shotgun (WGS) entry which is preliminary data.</text>
</comment>
<dbReference type="HOGENOM" id="CLU_440693_0_0_9"/>
<dbReference type="HAMAP" id="MF_02070">
    <property type="entry name" value="TagA_TarA"/>
    <property type="match status" value="1"/>
</dbReference>
<evidence type="ECO:0000259" key="7">
    <source>
        <dbReference type="Pfam" id="PF13439"/>
    </source>
</evidence>
<protein>
    <recommendedName>
        <fullName evidence="5">N-acetylglucosaminyldiphosphoundecaprenol N-acetyl-beta-D-mannosaminyltransferase</fullName>
        <ecNumber evidence="5">2.4.1.187</ecNumber>
    </recommendedName>
    <alternativeName>
        <fullName evidence="5">N-acetylmannosaminyltransferase</fullName>
    </alternativeName>
    <alternativeName>
        <fullName evidence="5">UDP-N-acetylmannosamine transferase</fullName>
    </alternativeName>
    <alternativeName>
        <fullName evidence="5">UDP-N-acetylmannosamine:N-acetylglucosaminyl pyrophosphorylundecaprenol N-acetylmannosaminyltransferase</fullName>
    </alternativeName>
</protein>
<feature type="domain" description="Glycosyl transferase family 1" evidence="6">
    <location>
        <begin position="178"/>
        <end position="338"/>
    </location>
</feature>
<evidence type="ECO:0000313" key="8">
    <source>
        <dbReference type="EMBL" id="CDF57752.1"/>
    </source>
</evidence>